<dbReference type="InterPro" id="IPR036010">
    <property type="entry name" value="2Fe-2S_ferredoxin-like_sf"/>
</dbReference>
<evidence type="ECO:0000256" key="7">
    <source>
        <dbReference type="ARBA" id="ARBA00023004"/>
    </source>
</evidence>
<keyword evidence="8" id="KW-0411">Iron-sulfur</keyword>
<dbReference type="InterPro" id="IPR012675">
    <property type="entry name" value="Beta-grasp_dom_sf"/>
</dbReference>
<dbReference type="InterPro" id="IPR008333">
    <property type="entry name" value="Cbr1-like_FAD-bd_dom"/>
</dbReference>
<keyword evidence="3" id="KW-0001">2Fe-2S</keyword>
<dbReference type="Proteomes" id="UP000770629">
    <property type="component" value="Unassembled WGS sequence"/>
</dbReference>
<feature type="domain" description="FAD-binding FR-type" evidence="11">
    <location>
        <begin position="2"/>
        <end position="113"/>
    </location>
</feature>
<sequence>MSGFRKFTVVDKVKESAVITSFLLEPTREGDWLPFKAGQFLTVNIPATMDGSGRTLRRTYTVSSPPSLQGRYRITVKREDGPGVEHASALLHDTVNPGDTLEIAGPAGNFTLDANSPRAVLLLSGGVGLTPMISMLHELAHQGDRPVYFLHACENGEVQALGDEVRAIEGVRPGIRSHVCYRTPTAEDHAAGRFQTAGMITREVLQDFLPLDDYDVYMCGPEPFMQAMFELLTGLGIRKERIAYEFFTPARKLGAPAAAPVQKDEAPAAPDDASGFRIRLSKSQKDLVWDPSADSLLAFLEDQGLSPEFSCRAGICGSCKCKLTDGKVEYFLEPLDEMGENDALLCCSRPLQPLVLDL</sequence>
<dbReference type="Pfam" id="PF00970">
    <property type="entry name" value="FAD_binding_6"/>
    <property type="match status" value="1"/>
</dbReference>
<dbReference type="PROSITE" id="PS51384">
    <property type="entry name" value="FAD_FR"/>
    <property type="match status" value="1"/>
</dbReference>
<dbReference type="InterPro" id="IPR001433">
    <property type="entry name" value="OxRdtase_FAD/NAD-bd"/>
</dbReference>
<organism evidence="12 13">
    <name type="scientific">Rhizobium lentis</name>
    <dbReference type="NCBI Taxonomy" id="1138194"/>
    <lineage>
        <taxon>Bacteria</taxon>
        <taxon>Pseudomonadati</taxon>
        <taxon>Pseudomonadota</taxon>
        <taxon>Alphaproteobacteria</taxon>
        <taxon>Hyphomicrobiales</taxon>
        <taxon>Rhizobiaceae</taxon>
        <taxon>Rhizobium/Agrobacterium group</taxon>
        <taxon>Rhizobium</taxon>
    </lineage>
</organism>
<dbReference type="InterPro" id="IPR017927">
    <property type="entry name" value="FAD-bd_FR_type"/>
</dbReference>
<evidence type="ECO:0000256" key="8">
    <source>
        <dbReference type="ARBA" id="ARBA00023014"/>
    </source>
</evidence>
<gene>
    <name evidence="12" type="ORF">HJB60_04200</name>
</gene>
<dbReference type="Gene3D" id="3.40.50.80">
    <property type="entry name" value="Nucleotide-binding domain of ferredoxin-NADP reductase (FNR) module"/>
    <property type="match status" value="1"/>
</dbReference>
<dbReference type="CDD" id="cd00207">
    <property type="entry name" value="fer2"/>
    <property type="match status" value="1"/>
</dbReference>
<dbReference type="Pfam" id="PF00175">
    <property type="entry name" value="NAD_binding_1"/>
    <property type="match status" value="1"/>
</dbReference>
<dbReference type="InterPro" id="IPR017938">
    <property type="entry name" value="Riboflavin_synthase-like_b-brl"/>
</dbReference>
<dbReference type="SUPFAM" id="SSF63380">
    <property type="entry name" value="Riboflavin synthase domain-like"/>
    <property type="match status" value="1"/>
</dbReference>
<evidence type="ECO:0000313" key="13">
    <source>
        <dbReference type="Proteomes" id="UP000770629"/>
    </source>
</evidence>
<accession>A0ABS7I959</accession>
<comment type="cofactor">
    <cofactor evidence="1">
        <name>FAD</name>
        <dbReference type="ChEBI" id="CHEBI:57692"/>
    </cofactor>
</comment>
<evidence type="ECO:0000256" key="2">
    <source>
        <dbReference type="ARBA" id="ARBA00022630"/>
    </source>
</evidence>
<evidence type="ECO:0000256" key="4">
    <source>
        <dbReference type="ARBA" id="ARBA00022723"/>
    </source>
</evidence>
<dbReference type="InterPro" id="IPR006058">
    <property type="entry name" value="2Fe2S_fd_BS"/>
</dbReference>
<dbReference type="PANTHER" id="PTHR47354:SF6">
    <property type="entry name" value="NADH OXIDOREDUCTASE HCR"/>
    <property type="match status" value="1"/>
</dbReference>
<keyword evidence="13" id="KW-1185">Reference proteome</keyword>
<comment type="similarity">
    <text evidence="9">In the N-terminal section; belongs to the FAD-binding oxidoreductase type 6 family.</text>
</comment>
<dbReference type="RefSeq" id="WP_221118537.1">
    <property type="nucleotide sequence ID" value="NZ_JABDYF010000001.1"/>
</dbReference>
<evidence type="ECO:0000313" key="12">
    <source>
        <dbReference type="EMBL" id="MBX5088378.1"/>
    </source>
</evidence>
<keyword evidence="7" id="KW-0408">Iron</keyword>
<dbReference type="CDD" id="cd06184">
    <property type="entry name" value="flavohem_like_fad_nad_binding"/>
    <property type="match status" value="1"/>
</dbReference>
<dbReference type="InterPro" id="IPR039261">
    <property type="entry name" value="FNR_nucleotide-bd"/>
</dbReference>
<dbReference type="SUPFAM" id="SSF52343">
    <property type="entry name" value="Ferredoxin reductase-like, C-terminal NADP-linked domain"/>
    <property type="match status" value="1"/>
</dbReference>
<dbReference type="PROSITE" id="PS51085">
    <property type="entry name" value="2FE2S_FER_2"/>
    <property type="match status" value="1"/>
</dbReference>
<evidence type="ECO:0000256" key="9">
    <source>
        <dbReference type="ARBA" id="ARBA00061434"/>
    </source>
</evidence>
<keyword evidence="2" id="KW-0285">Flavoprotein</keyword>
<reference evidence="12 13" key="1">
    <citation type="submission" date="2020-04" db="EMBL/GenBank/DDBJ databases">
        <title>Global-level population genomics: horizontal gene transfer, symbiosis and evolution in Rhizobia.</title>
        <authorList>
            <person name="Gai Y."/>
        </authorList>
    </citation>
    <scope>NUCLEOTIDE SEQUENCE [LARGE SCALE GENOMIC DNA]</scope>
    <source>
        <strain evidence="12 13">BLR33</strain>
    </source>
</reference>
<evidence type="ECO:0000256" key="1">
    <source>
        <dbReference type="ARBA" id="ARBA00001974"/>
    </source>
</evidence>
<proteinExistence type="inferred from homology"/>
<comment type="caution">
    <text evidence="12">The sequence shown here is derived from an EMBL/GenBank/DDBJ whole genome shotgun (WGS) entry which is preliminary data.</text>
</comment>
<keyword evidence="5" id="KW-0274">FAD</keyword>
<dbReference type="InterPro" id="IPR001041">
    <property type="entry name" value="2Fe-2S_ferredoxin-type"/>
</dbReference>
<evidence type="ECO:0000259" key="10">
    <source>
        <dbReference type="PROSITE" id="PS51085"/>
    </source>
</evidence>
<evidence type="ECO:0000256" key="6">
    <source>
        <dbReference type="ARBA" id="ARBA00023002"/>
    </source>
</evidence>
<dbReference type="PANTHER" id="PTHR47354">
    <property type="entry name" value="NADH OXIDOREDUCTASE HCR"/>
    <property type="match status" value="1"/>
</dbReference>
<dbReference type="Gene3D" id="2.40.30.10">
    <property type="entry name" value="Translation factors"/>
    <property type="match status" value="1"/>
</dbReference>
<keyword evidence="6" id="KW-0560">Oxidoreductase</keyword>
<evidence type="ECO:0000256" key="5">
    <source>
        <dbReference type="ARBA" id="ARBA00022827"/>
    </source>
</evidence>
<dbReference type="PRINTS" id="PR00406">
    <property type="entry name" value="CYTB5RDTASE"/>
</dbReference>
<dbReference type="SUPFAM" id="SSF54292">
    <property type="entry name" value="2Fe-2S ferredoxin-like"/>
    <property type="match status" value="1"/>
</dbReference>
<dbReference type="PROSITE" id="PS00197">
    <property type="entry name" value="2FE2S_FER_1"/>
    <property type="match status" value="1"/>
</dbReference>
<name>A0ABS7I959_9HYPH</name>
<dbReference type="InterPro" id="IPR050415">
    <property type="entry name" value="MRET"/>
</dbReference>
<dbReference type="EMBL" id="JABDYF010000001">
    <property type="protein sequence ID" value="MBX5088378.1"/>
    <property type="molecule type" value="Genomic_DNA"/>
</dbReference>
<keyword evidence="4" id="KW-0479">Metal-binding</keyword>
<feature type="domain" description="2Fe-2S ferredoxin-type" evidence="10">
    <location>
        <begin position="276"/>
        <end position="358"/>
    </location>
</feature>
<dbReference type="Pfam" id="PF00111">
    <property type="entry name" value="Fer2"/>
    <property type="match status" value="1"/>
</dbReference>
<protein>
    <submittedName>
        <fullName evidence="12">2Fe-2S iron-sulfur cluster binding domain-containing protein</fullName>
    </submittedName>
</protein>
<evidence type="ECO:0000259" key="11">
    <source>
        <dbReference type="PROSITE" id="PS51384"/>
    </source>
</evidence>
<evidence type="ECO:0000256" key="3">
    <source>
        <dbReference type="ARBA" id="ARBA00022714"/>
    </source>
</evidence>
<dbReference type="Gene3D" id="3.10.20.30">
    <property type="match status" value="1"/>
</dbReference>